<dbReference type="STRING" id="872970.SAMN04488134_101337"/>
<dbReference type="OrthoDB" id="9811543at2"/>
<dbReference type="InterPro" id="IPR000962">
    <property type="entry name" value="Znf_DskA_TraR"/>
</dbReference>
<feature type="domain" description="Zinc finger DksA/TraR C4-type" evidence="5">
    <location>
        <begin position="85"/>
        <end position="113"/>
    </location>
</feature>
<accession>A0A1H8HG48</accession>
<dbReference type="PROSITE" id="PS51128">
    <property type="entry name" value="ZF_DKSA_2"/>
    <property type="match status" value="1"/>
</dbReference>
<keyword evidence="3" id="KW-0862">Zinc</keyword>
<dbReference type="PANTHER" id="PTHR33823:SF4">
    <property type="entry name" value="GENERAL STRESS PROTEIN 16O"/>
    <property type="match status" value="1"/>
</dbReference>
<dbReference type="PANTHER" id="PTHR33823">
    <property type="entry name" value="RNA POLYMERASE-BINDING TRANSCRIPTION FACTOR DKSA-RELATED"/>
    <property type="match status" value="1"/>
</dbReference>
<evidence type="ECO:0000259" key="5">
    <source>
        <dbReference type="Pfam" id="PF01258"/>
    </source>
</evidence>
<evidence type="ECO:0000313" key="6">
    <source>
        <dbReference type="EMBL" id="SEN55212.1"/>
    </source>
</evidence>
<dbReference type="EMBL" id="FODJ01000001">
    <property type="protein sequence ID" value="SEN55212.1"/>
    <property type="molecule type" value="Genomic_DNA"/>
</dbReference>
<reference evidence="6 7" key="1">
    <citation type="submission" date="2016-10" db="EMBL/GenBank/DDBJ databases">
        <authorList>
            <person name="de Groot N.N."/>
        </authorList>
    </citation>
    <scope>NUCLEOTIDE SEQUENCE [LARGE SCALE GENOMIC DNA]</scope>
    <source>
        <strain evidence="6 7">CGMCC 1.10434</strain>
    </source>
</reference>
<sequence>MLAKEQLTEIKRELTERKRELVKQINLEMELTRNGEYSTELSDYDNHPGDNGSDLYEREKEMALTEHERVELAAIEHSLTRMNNGKYGTCVTCGSTINPERLEAVPTTQFCIEHANQQVNKTEFSPSMGGLENDDTDSWATLESYGTSETASDLLGDHDSYNDMTENNDLNYVDDVDQFSNKFNKK</sequence>
<dbReference type="NCBIfam" id="TIGR02890">
    <property type="entry name" value="bacill_yteA"/>
    <property type="match status" value="1"/>
</dbReference>
<evidence type="ECO:0000256" key="4">
    <source>
        <dbReference type="PROSITE-ProRule" id="PRU00510"/>
    </source>
</evidence>
<dbReference type="Gene3D" id="1.20.120.910">
    <property type="entry name" value="DksA, coiled-coil domain"/>
    <property type="match status" value="1"/>
</dbReference>
<proteinExistence type="predicted"/>
<evidence type="ECO:0000256" key="1">
    <source>
        <dbReference type="ARBA" id="ARBA00022723"/>
    </source>
</evidence>
<gene>
    <name evidence="6" type="ORF">SAMN04488134_101337</name>
</gene>
<dbReference type="InterPro" id="IPR037187">
    <property type="entry name" value="DnaK_N"/>
</dbReference>
<evidence type="ECO:0000313" key="7">
    <source>
        <dbReference type="Proteomes" id="UP000199300"/>
    </source>
</evidence>
<dbReference type="SUPFAM" id="SSF109635">
    <property type="entry name" value="DnaK suppressor protein DksA, alpha-hairpin domain"/>
    <property type="match status" value="1"/>
</dbReference>
<organism evidence="6 7">
    <name type="scientific">Amphibacillus marinus</name>
    <dbReference type="NCBI Taxonomy" id="872970"/>
    <lineage>
        <taxon>Bacteria</taxon>
        <taxon>Bacillati</taxon>
        <taxon>Bacillota</taxon>
        <taxon>Bacilli</taxon>
        <taxon>Bacillales</taxon>
        <taxon>Bacillaceae</taxon>
        <taxon>Amphibacillus</taxon>
    </lineage>
</organism>
<evidence type="ECO:0000256" key="2">
    <source>
        <dbReference type="ARBA" id="ARBA00022771"/>
    </source>
</evidence>
<feature type="zinc finger region" description="dksA C4-type" evidence="4">
    <location>
        <begin position="90"/>
        <end position="114"/>
    </location>
</feature>
<dbReference type="SUPFAM" id="SSF57716">
    <property type="entry name" value="Glucocorticoid receptor-like (DNA-binding domain)"/>
    <property type="match status" value="1"/>
</dbReference>
<keyword evidence="2" id="KW-0863">Zinc-finger</keyword>
<dbReference type="RefSeq" id="WP_091494072.1">
    <property type="nucleotide sequence ID" value="NZ_FODJ01000001.1"/>
</dbReference>
<keyword evidence="7" id="KW-1185">Reference proteome</keyword>
<dbReference type="GO" id="GO:0008270">
    <property type="term" value="F:zinc ion binding"/>
    <property type="evidence" value="ECO:0007669"/>
    <property type="project" value="UniProtKB-KW"/>
</dbReference>
<evidence type="ECO:0000256" key="3">
    <source>
        <dbReference type="ARBA" id="ARBA00022833"/>
    </source>
</evidence>
<dbReference type="Proteomes" id="UP000199300">
    <property type="component" value="Unassembled WGS sequence"/>
</dbReference>
<name>A0A1H8HG48_9BACI</name>
<dbReference type="InterPro" id="IPR014240">
    <property type="entry name" value="YteA"/>
</dbReference>
<dbReference type="AlphaFoldDB" id="A0A1H8HG48"/>
<protein>
    <submittedName>
        <fullName evidence="6">Transcriptional regulator, TraR/DksA family</fullName>
    </submittedName>
</protein>
<keyword evidence="1" id="KW-0479">Metal-binding</keyword>
<dbReference type="Pfam" id="PF01258">
    <property type="entry name" value="zf-dskA_traR"/>
    <property type="match status" value="1"/>
</dbReference>